<keyword evidence="7" id="KW-1133">Transmembrane helix</keyword>
<feature type="transmembrane region" description="Helical" evidence="7">
    <location>
        <begin position="133"/>
        <end position="157"/>
    </location>
</feature>
<keyword evidence="4" id="KW-0408">Iron</keyword>
<keyword evidence="2" id="KW-1003">Cell membrane</keyword>
<keyword evidence="3" id="KW-0479">Metal-binding</keyword>
<evidence type="ECO:0000256" key="2">
    <source>
        <dbReference type="ARBA" id="ARBA00022475"/>
    </source>
</evidence>
<evidence type="ECO:0000256" key="3">
    <source>
        <dbReference type="ARBA" id="ARBA00022723"/>
    </source>
</evidence>
<feature type="transmembrane region" description="Helical" evidence="7">
    <location>
        <begin position="112"/>
        <end position="127"/>
    </location>
</feature>
<gene>
    <name evidence="9" type="ORF">CUN51_02645</name>
</gene>
<dbReference type="GO" id="GO:0046872">
    <property type="term" value="F:metal ion binding"/>
    <property type="evidence" value="ECO:0007669"/>
    <property type="project" value="UniProtKB-KW"/>
</dbReference>
<evidence type="ECO:0000259" key="8">
    <source>
        <dbReference type="PROSITE" id="PS51379"/>
    </source>
</evidence>
<dbReference type="PANTHER" id="PTHR30224">
    <property type="entry name" value="ELECTRON TRANSPORT PROTEIN"/>
    <property type="match status" value="1"/>
</dbReference>
<feature type="transmembrane region" description="Helical" evidence="7">
    <location>
        <begin position="427"/>
        <end position="453"/>
    </location>
</feature>
<dbReference type="AlphaFoldDB" id="A0A2M8P2T7"/>
<dbReference type="InterPro" id="IPR017900">
    <property type="entry name" value="4Fe4S_Fe_S_CS"/>
</dbReference>
<comment type="subcellular location">
    <subcellularLocation>
        <location evidence="1">Cell membrane</location>
    </subcellularLocation>
</comment>
<keyword evidence="6 7" id="KW-0472">Membrane</keyword>
<dbReference type="EMBL" id="PGTK01000002">
    <property type="protein sequence ID" value="PJF31860.1"/>
    <property type="molecule type" value="Genomic_DNA"/>
</dbReference>
<dbReference type="PROSITE" id="PS00198">
    <property type="entry name" value="4FE4S_FER_1"/>
    <property type="match status" value="1"/>
</dbReference>
<keyword evidence="7" id="KW-0812">Transmembrane</keyword>
<sequence length="501" mass="55136">MSRAEPIYRPPLDVLRLPLIGRLLKGRQGRLFFQIPLLAAAALLIYDGFTGEQIASRNLATVSAWVHYRGFVILALLLAGNLFCMSCPFVLPRTLAKRLAGRGKRFPRILRNKWLAIGGLFLIFWLYEVTDMWASPLLTAWVIVAYFVAAFALELIFSESPFCKYVCPLGAFNFTYSTLSPLQIGVRDPKTCQTCVGKECINGSYSAQPMILVDQIGDEPPIKHDSRGVLGCGTLLYAPQVKSNMDCTFCLDCARACPHDNVILGVRSPLRELGTPHSLPKRWDVNFLLVALAFMGVVNAFGMVPPVYALLREMALALGTDAEWLILLIIFLVGSIALPALLSIGAAWLTNALTGKPKRPHALRDTFAAFAPAFVPIGAGIWAAHYGFHFIIGALVIVPVFHNFLLDHGITLFGTEVNWQLGAIADIEQFAIVQVILLIGGYLLSLILARRIAVREFGAARAQLAFLPYALIFLALLLAAFFIFSQPMEMRGTAELDGLFH</sequence>
<comment type="caution">
    <text evidence="9">The sequence shown here is derived from an EMBL/GenBank/DDBJ whole genome shotgun (WGS) entry which is preliminary data.</text>
</comment>
<organism evidence="9 10">
    <name type="scientific">Candidatus Thermofonsia Clade 1 bacterium</name>
    <dbReference type="NCBI Taxonomy" id="2364210"/>
    <lineage>
        <taxon>Bacteria</taxon>
        <taxon>Bacillati</taxon>
        <taxon>Chloroflexota</taxon>
        <taxon>Candidatus Thermofontia</taxon>
        <taxon>Candidatus Thermofonsia Clade 1</taxon>
    </lineage>
</organism>
<proteinExistence type="predicted"/>
<dbReference type="PANTHER" id="PTHR30224:SF4">
    <property type="entry name" value="ELECTRON TRANSPORT PROTEIN YCCM-RELATED"/>
    <property type="match status" value="1"/>
</dbReference>
<feature type="transmembrane region" description="Helical" evidence="7">
    <location>
        <begin position="69"/>
        <end position="91"/>
    </location>
</feature>
<evidence type="ECO:0000313" key="9">
    <source>
        <dbReference type="EMBL" id="PJF31860.1"/>
    </source>
</evidence>
<reference evidence="9 10" key="1">
    <citation type="submission" date="2017-11" db="EMBL/GenBank/DDBJ databases">
        <title>Evolution of Phototrophy in the Chloroflexi Phylum Driven by Horizontal Gene Transfer.</title>
        <authorList>
            <person name="Ward L.M."/>
            <person name="Hemp J."/>
            <person name="Shih P.M."/>
            <person name="Mcglynn S.E."/>
            <person name="Fischer W."/>
        </authorList>
    </citation>
    <scope>NUCLEOTIDE SEQUENCE [LARGE SCALE GENOMIC DNA]</scope>
    <source>
        <strain evidence="9">CP2_2F</strain>
    </source>
</reference>
<evidence type="ECO:0000256" key="1">
    <source>
        <dbReference type="ARBA" id="ARBA00004236"/>
    </source>
</evidence>
<dbReference type="GO" id="GO:0051536">
    <property type="term" value="F:iron-sulfur cluster binding"/>
    <property type="evidence" value="ECO:0007669"/>
    <property type="project" value="UniProtKB-KW"/>
</dbReference>
<feature type="transmembrane region" description="Helical" evidence="7">
    <location>
        <begin position="31"/>
        <end position="49"/>
    </location>
</feature>
<evidence type="ECO:0000313" key="10">
    <source>
        <dbReference type="Proteomes" id="UP000228921"/>
    </source>
</evidence>
<dbReference type="InterPro" id="IPR017896">
    <property type="entry name" value="4Fe4S_Fe-S-bd"/>
</dbReference>
<feature type="transmembrane region" description="Helical" evidence="7">
    <location>
        <begin position="324"/>
        <end position="350"/>
    </location>
</feature>
<feature type="transmembrane region" description="Helical" evidence="7">
    <location>
        <begin position="285"/>
        <end position="304"/>
    </location>
</feature>
<feature type="transmembrane region" description="Helical" evidence="7">
    <location>
        <begin position="465"/>
        <end position="484"/>
    </location>
</feature>
<keyword evidence="5" id="KW-0411">Iron-sulfur</keyword>
<name>A0A2M8P2T7_9CHLR</name>
<evidence type="ECO:0000256" key="6">
    <source>
        <dbReference type="ARBA" id="ARBA00023136"/>
    </source>
</evidence>
<protein>
    <submittedName>
        <fullName evidence="9">FesM</fullName>
    </submittedName>
</protein>
<accession>A0A2M8P2T7</accession>
<evidence type="ECO:0000256" key="5">
    <source>
        <dbReference type="ARBA" id="ARBA00023014"/>
    </source>
</evidence>
<dbReference type="PROSITE" id="PS51379">
    <property type="entry name" value="4FE4S_FER_2"/>
    <property type="match status" value="1"/>
</dbReference>
<evidence type="ECO:0000256" key="4">
    <source>
        <dbReference type="ARBA" id="ARBA00023004"/>
    </source>
</evidence>
<feature type="transmembrane region" description="Helical" evidence="7">
    <location>
        <begin position="362"/>
        <end position="382"/>
    </location>
</feature>
<dbReference type="InterPro" id="IPR052378">
    <property type="entry name" value="NosR_regulator"/>
</dbReference>
<dbReference type="GO" id="GO:0005886">
    <property type="term" value="C:plasma membrane"/>
    <property type="evidence" value="ECO:0007669"/>
    <property type="project" value="UniProtKB-SubCell"/>
</dbReference>
<dbReference type="Proteomes" id="UP000228921">
    <property type="component" value="Unassembled WGS sequence"/>
</dbReference>
<feature type="domain" description="4Fe-4S ferredoxin-type" evidence="8">
    <location>
        <begin position="237"/>
        <end position="267"/>
    </location>
</feature>
<evidence type="ECO:0000256" key="7">
    <source>
        <dbReference type="SAM" id="Phobius"/>
    </source>
</evidence>